<feature type="non-terminal residue" evidence="1">
    <location>
        <position position="1"/>
    </location>
</feature>
<comment type="caution">
    <text evidence="1">The sequence shown here is derived from an EMBL/GenBank/DDBJ whole genome shotgun (WGS) entry which is preliminary data.</text>
</comment>
<reference evidence="2" key="1">
    <citation type="submission" date="2012-02" db="EMBL/GenBank/DDBJ databases">
        <title>Genome sequencing of Giardia lamblia Genotypes A2 and B isolates (DH and GS) and comparative analysis with the genomes of Genotypes A1 and E (WB and Pig).</title>
        <authorList>
            <person name="Adam R."/>
            <person name="Dahlstrom E."/>
            <person name="Martens C."/>
            <person name="Bruno D."/>
            <person name="Barbian K."/>
            <person name="Porcella S.F."/>
            <person name="Nash T."/>
        </authorList>
    </citation>
    <scope>NUCLEOTIDE SEQUENCE</scope>
    <source>
        <strain evidence="2">DH</strain>
    </source>
</reference>
<accession>V6TQN9</accession>
<dbReference type="Proteomes" id="UP000018320">
    <property type="component" value="Unassembled WGS sequence"/>
</dbReference>
<sequence>VSPRASVPYQHVCEGPRLSLYSLKKCQNRSQNRNQLKLDYMNSLQQGASPKTPYTNMFARSFLAHMRHESHISEHHLPGSMTQMIYSSEFSASTNLHTIPLETNPDQGYPRDVNFTTDESTDQVAFARMKELQILESIYLCGSSESKRKSKSKDRKSGTMVEIIFASPTSGV</sequence>
<name>V6TQN9_GIAIN</name>
<dbReference type="VEuPathDB" id="GiardiaDB:DHA2_151080"/>
<organism evidence="1 2">
    <name type="scientific">Giardia intestinalis</name>
    <name type="common">Giardia lamblia</name>
    <dbReference type="NCBI Taxonomy" id="5741"/>
    <lineage>
        <taxon>Eukaryota</taxon>
        <taxon>Metamonada</taxon>
        <taxon>Diplomonadida</taxon>
        <taxon>Hexamitidae</taxon>
        <taxon>Giardiinae</taxon>
        <taxon>Giardia</taxon>
    </lineage>
</organism>
<dbReference type="VEuPathDB" id="GiardiaDB:GL50581_1965"/>
<gene>
    <name evidence="1" type="ORF">DHA2_151080</name>
</gene>
<evidence type="ECO:0000313" key="1">
    <source>
        <dbReference type="EMBL" id="ESU39335.1"/>
    </source>
</evidence>
<dbReference type="VEuPathDB" id="GiardiaDB:QR46_4232"/>
<proteinExistence type="predicted"/>
<dbReference type="VEuPathDB" id="GiardiaDB:GL50803_007135"/>
<dbReference type="AlphaFoldDB" id="V6TQN9"/>
<dbReference type="EMBL" id="AHGT01000004">
    <property type="protein sequence ID" value="ESU39335.1"/>
    <property type="molecule type" value="Genomic_DNA"/>
</dbReference>
<evidence type="ECO:0000313" key="2">
    <source>
        <dbReference type="Proteomes" id="UP000018320"/>
    </source>
</evidence>
<protein>
    <submittedName>
        <fullName evidence="1">Calcium-transporting ATPase</fullName>
    </submittedName>
</protein>
<reference evidence="1 2" key="2">
    <citation type="journal article" date="2013" name="Genome Biol. Evol.">
        <title>Genome sequencing of Giardia lamblia genotypes A2 and B isolates (DH and GS) and comparative analysis with the genomes of genotypes A1 and E (WB and Pig).</title>
        <authorList>
            <person name="Adam R.D."/>
            <person name="Dahlstrom E.W."/>
            <person name="Martens C.A."/>
            <person name="Bruno D.P."/>
            <person name="Barbian K.D."/>
            <person name="Ricklefs S.M."/>
            <person name="Hernandez M.M."/>
            <person name="Narla N.P."/>
            <person name="Patel R.B."/>
            <person name="Porcella S.F."/>
            <person name="Nash T.E."/>
        </authorList>
    </citation>
    <scope>NUCLEOTIDE SEQUENCE [LARGE SCALE GENOMIC DNA]</scope>
    <source>
        <strain evidence="1 2">DH</strain>
    </source>
</reference>